<reference evidence="2" key="1">
    <citation type="journal article" date="2023" name="IScience">
        <title>Live-bearing cockroach genome reveals convergent evolutionary mechanisms linked to viviparity in insects and beyond.</title>
        <authorList>
            <person name="Fouks B."/>
            <person name="Harrison M.C."/>
            <person name="Mikhailova A.A."/>
            <person name="Marchal E."/>
            <person name="English S."/>
            <person name="Carruthers M."/>
            <person name="Jennings E.C."/>
            <person name="Chiamaka E.L."/>
            <person name="Frigard R.A."/>
            <person name="Pippel M."/>
            <person name="Attardo G.M."/>
            <person name="Benoit J.B."/>
            <person name="Bornberg-Bauer E."/>
            <person name="Tobe S.S."/>
        </authorList>
    </citation>
    <scope>NUCLEOTIDE SEQUENCE</scope>
    <source>
        <strain evidence="2">Stay&amp;Tobe</strain>
    </source>
</reference>
<gene>
    <name evidence="2" type="ORF">L9F63_024776</name>
</gene>
<sequence length="114" mass="13001">YVCAATILHCHLHSKTTVLKCLCVVHQPATQPESRWVRGKAEPSRAIPWIVKAESPLYPATQPESRWVPAESFFYVFIPPPPPNPDSSEFFIYICLIYFLIPNYVMCFLGFSVV</sequence>
<protein>
    <submittedName>
        <fullName evidence="2">Uncharacterized protein</fullName>
    </submittedName>
</protein>
<name>A0AAD8E6H8_DIPPU</name>
<dbReference type="EMBL" id="JASPKZ010008679">
    <property type="protein sequence ID" value="KAJ9579118.1"/>
    <property type="molecule type" value="Genomic_DNA"/>
</dbReference>
<reference evidence="2" key="2">
    <citation type="submission" date="2023-05" db="EMBL/GenBank/DDBJ databases">
        <authorList>
            <person name="Fouks B."/>
        </authorList>
    </citation>
    <scope>NUCLEOTIDE SEQUENCE</scope>
    <source>
        <strain evidence="2">Stay&amp;Tobe</strain>
        <tissue evidence="2">Testes</tissue>
    </source>
</reference>
<comment type="caution">
    <text evidence="2">The sequence shown here is derived from an EMBL/GenBank/DDBJ whole genome shotgun (WGS) entry which is preliminary data.</text>
</comment>
<dbReference type="AlphaFoldDB" id="A0AAD8E6H8"/>
<feature type="non-terminal residue" evidence="2">
    <location>
        <position position="114"/>
    </location>
</feature>
<accession>A0AAD8E6H8</accession>
<dbReference type="Proteomes" id="UP001233999">
    <property type="component" value="Unassembled WGS sequence"/>
</dbReference>
<organism evidence="2 3">
    <name type="scientific">Diploptera punctata</name>
    <name type="common">Pacific beetle cockroach</name>
    <dbReference type="NCBI Taxonomy" id="6984"/>
    <lineage>
        <taxon>Eukaryota</taxon>
        <taxon>Metazoa</taxon>
        <taxon>Ecdysozoa</taxon>
        <taxon>Arthropoda</taxon>
        <taxon>Hexapoda</taxon>
        <taxon>Insecta</taxon>
        <taxon>Pterygota</taxon>
        <taxon>Neoptera</taxon>
        <taxon>Polyneoptera</taxon>
        <taxon>Dictyoptera</taxon>
        <taxon>Blattodea</taxon>
        <taxon>Blaberoidea</taxon>
        <taxon>Blaberidae</taxon>
        <taxon>Diplopterinae</taxon>
        <taxon>Diploptera</taxon>
    </lineage>
</organism>
<evidence type="ECO:0000313" key="2">
    <source>
        <dbReference type="EMBL" id="KAJ9579118.1"/>
    </source>
</evidence>
<keyword evidence="1" id="KW-0812">Transmembrane</keyword>
<feature type="non-terminal residue" evidence="2">
    <location>
        <position position="1"/>
    </location>
</feature>
<keyword evidence="1" id="KW-1133">Transmembrane helix</keyword>
<keyword evidence="3" id="KW-1185">Reference proteome</keyword>
<proteinExistence type="predicted"/>
<evidence type="ECO:0000256" key="1">
    <source>
        <dbReference type="SAM" id="Phobius"/>
    </source>
</evidence>
<keyword evidence="1" id="KW-0472">Membrane</keyword>
<feature type="transmembrane region" description="Helical" evidence="1">
    <location>
        <begin position="90"/>
        <end position="111"/>
    </location>
</feature>
<evidence type="ECO:0000313" key="3">
    <source>
        <dbReference type="Proteomes" id="UP001233999"/>
    </source>
</evidence>